<keyword evidence="4" id="KW-1185">Reference proteome</keyword>
<gene>
    <name evidence="3" type="ORF">OPV22_004806</name>
</gene>
<name>A0AAV8RBF8_ENSVE</name>
<reference evidence="3 4" key="1">
    <citation type="submission" date="2022-12" db="EMBL/GenBank/DDBJ databases">
        <title>Chromosome-scale assembly of the Ensete ventricosum genome.</title>
        <authorList>
            <person name="Dussert Y."/>
            <person name="Stocks J."/>
            <person name="Wendawek A."/>
            <person name="Woldeyes F."/>
            <person name="Nichols R.A."/>
            <person name="Borrell J.S."/>
        </authorList>
    </citation>
    <scope>NUCLEOTIDE SEQUENCE [LARGE SCALE GENOMIC DNA]</scope>
    <source>
        <strain evidence="4">cv. Maze</strain>
        <tissue evidence="3">Seeds</tissue>
    </source>
</reference>
<accession>A0AAV8RBF8</accession>
<sequence length="157" mass="16766">MGVGFSVAAAACWLRWVSRCSPAALPGESTCGRRAVVFNLGDSNSDTGGFAVDLDVILGKPEGRVFFGHPLDRVCDGRGRLIIDFLCENLNASYWAFRGGANFAVAGCSLLPGDPSAAVLPIRTAIFGAHRTRFSLVSSLVLYPTPKYISWGGIRRN</sequence>
<keyword evidence="2" id="KW-0732">Signal</keyword>
<dbReference type="EMBL" id="JAQQAF010000002">
    <property type="protein sequence ID" value="KAJ8503920.1"/>
    <property type="molecule type" value="Genomic_DNA"/>
</dbReference>
<dbReference type="PANTHER" id="PTHR22835:SF275">
    <property type="entry name" value="OS01G0331100 PROTEIN"/>
    <property type="match status" value="1"/>
</dbReference>
<evidence type="ECO:0000313" key="3">
    <source>
        <dbReference type="EMBL" id="KAJ8503920.1"/>
    </source>
</evidence>
<dbReference type="AlphaFoldDB" id="A0AAV8RBF8"/>
<comment type="caution">
    <text evidence="3">The sequence shown here is derived from an EMBL/GenBank/DDBJ whole genome shotgun (WGS) entry which is preliminary data.</text>
</comment>
<dbReference type="InterPro" id="IPR036514">
    <property type="entry name" value="SGNH_hydro_sf"/>
</dbReference>
<feature type="signal peptide" evidence="2">
    <location>
        <begin position="1"/>
        <end position="20"/>
    </location>
</feature>
<dbReference type="Proteomes" id="UP001222027">
    <property type="component" value="Unassembled WGS sequence"/>
</dbReference>
<organism evidence="3 4">
    <name type="scientific">Ensete ventricosum</name>
    <name type="common">Abyssinian banana</name>
    <name type="synonym">Musa ensete</name>
    <dbReference type="NCBI Taxonomy" id="4639"/>
    <lineage>
        <taxon>Eukaryota</taxon>
        <taxon>Viridiplantae</taxon>
        <taxon>Streptophyta</taxon>
        <taxon>Embryophyta</taxon>
        <taxon>Tracheophyta</taxon>
        <taxon>Spermatophyta</taxon>
        <taxon>Magnoliopsida</taxon>
        <taxon>Liliopsida</taxon>
        <taxon>Zingiberales</taxon>
        <taxon>Musaceae</taxon>
        <taxon>Ensete</taxon>
    </lineage>
</organism>
<evidence type="ECO:0008006" key="5">
    <source>
        <dbReference type="Google" id="ProtNLM"/>
    </source>
</evidence>
<comment type="similarity">
    <text evidence="1">Belongs to the 'GDSL' lipolytic enzyme family.</text>
</comment>
<feature type="chain" id="PRO_5043462701" description="GDSL esterase/lipase" evidence="2">
    <location>
        <begin position="21"/>
        <end position="157"/>
    </location>
</feature>
<evidence type="ECO:0000256" key="1">
    <source>
        <dbReference type="ARBA" id="ARBA00008668"/>
    </source>
</evidence>
<protein>
    <recommendedName>
        <fullName evidence="5">GDSL esterase/lipase</fullName>
    </recommendedName>
</protein>
<evidence type="ECO:0000313" key="4">
    <source>
        <dbReference type="Proteomes" id="UP001222027"/>
    </source>
</evidence>
<dbReference type="PANTHER" id="PTHR22835">
    <property type="entry name" value="ZINC FINGER FYVE DOMAIN CONTAINING PROTEIN"/>
    <property type="match status" value="1"/>
</dbReference>
<proteinExistence type="inferred from homology"/>
<dbReference type="Gene3D" id="3.40.50.1110">
    <property type="entry name" value="SGNH hydrolase"/>
    <property type="match status" value="1"/>
</dbReference>
<evidence type="ECO:0000256" key="2">
    <source>
        <dbReference type="SAM" id="SignalP"/>
    </source>
</evidence>